<accession>A0ABR0S527</accession>
<dbReference type="RefSeq" id="XP_064735658.1">
    <property type="nucleotide sequence ID" value="XM_064870161.1"/>
</dbReference>
<gene>
    <name evidence="1" type="ORF">PMZ80_001721</name>
</gene>
<protein>
    <submittedName>
        <fullName evidence="1">Uncharacterized protein</fullName>
    </submittedName>
</protein>
<reference evidence="1 2" key="1">
    <citation type="journal article" date="2023" name="Res Sq">
        <title>Genomic and morphological characterization of Knufia obscura isolated from the Mars 2020 spacecraft assembly facility.</title>
        <authorList>
            <person name="Chander A.M."/>
            <person name="Teixeira M.M."/>
            <person name="Singh N.K."/>
            <person name="Williams M.P."/>
            <person name="Parker C.W."/>
            <person name="Leo P."/>
            <person name="Stajich J.E."/>
            <person name="Torok T."/>
            <person name="Tighe S."/>
            <person name="Mason C.E."/>
            <person name="Venkateswaran K."/>
        </authorList>
    </citation>
    <scope>NUCLEOTIDE SEQUENCE [LARGE SCALE GENOMIC DNA]</scope>
    <source>
        <strain evidence="1 2">CCFEE 5817</strain>
    </source>
</reference>
<dbReference type="GeneID" id="89995170"/>
<sequence>MPTIHTLCTHLLIPNPYAFLHSTPPHPYPCQWSTLADFKCEAQVCHGPLAILDALASLQSRLAMRVEADWALLTLARSLLCSKHEFSFNPADKLASQFRIMLQSSTFGYYLRRVNGELESDMTGLGMTRDLEGLPLDYYFASETVDESTVQGIFRVPSIGSSDLLGSGITISFGDDTGGRRYLGSGDGASERSTLHPRDSITEGYRRSRFVAESAPLPGKGALQEIRSAVGHEEFYTPKWIERWLDGVTETDNDVRRSESSEEEYLRQNYSCVVL</sequence>
<evidence type="ECO:0000313" key="2">
    <source>
        <dbReference type="Proteomes" id="UP001334248"/>
    </source>
</evidence>
<proteinExistence type="predicted"/>
<comment type="caution">
    <text evidence="1">The sequence shown here is derived from an EMBL/GenBank/DDBJ whole genome shotgun (WGS) entry which is preliminary data.</text>
</comment>
<name>A0ABR0S527_9EURO</name>
<keyword evidence="2" id="KW-1185">Reference proteome</keyword>
<dbReference type="Proteomes" id="UP001334248">
    <property type="component" value="Unassembled WGS sequence"/>
</dbReference>
<evidence type="ECO:0000313" key="1">
    <source>
        <dbReference type="EMBL" id="KAK5947568.1"/>
    </source>
</evidence>
<organism evidence="1 2">
    <name type="scientific">Knufia obscura</name>
    <dbReference type="NCBI Taxonomy" id="1635080"/>
    <lineage>
        <taxon>Eukaryota</taxon>
        <taxon>Fungi</taxon>
        <taxon>Dikarya</taxon>
        <taxon>Ascomycota</taxon>
        <taxon>Pezizomycotina</taxon>
        <taxon>Eurotiomycetes</taxon>
        <taxon>Chaetothyriomycetidae</taxon>
        <taxon>Chaetothyriales</taxon>
        <taxon>Trichomeriaceae</taxon>
        <taxon>Knufia</taxon>
    </lineage>
</organism>
<dbReference type="EMBL" id="JAVHJV010000001">
    <property type="protein sequence ID" value="KAK5947568.1"/>
    <property type="molecule type" value="Genomic_DNA"/>
</dbReference>